<dbReference type="Gene3D" id="1.10.10.10">
    <property type="entry name" value="Winged helix-like DNA-binding domain superfamily/Winged helix DNA-binding domain"/>
    <property type="match status" value="1"/>
</dbReference>
<dbReference type="PANTHER" id="PTHR33164:SF43">
    <property type="entry name" value="HTH-TYPE TRANSCRIPTIONAL REPRESSOR YETL"/>
    <property type="match status" value="1"/>
</dbReference>
<evidence type="ECO:0000313" key="5">
    <source>
        <dbReference type="EMBL" id="SFN19981.1"/>
    </source>
</evidence>
<dbReference type="CDD" id="cd00090">
    <property type="entry name" value="HTH_ARSR"/>
    <property type="match status" value="1"/>
</dbReference>
<dbReference type="Pfam" id="PF01047">
    <property type="entry name" value="MarR"/>
    <property type="match status" value="1"/>
</dbReference>
<keyword evidence="3" id="KW-0804">Transcription</keyword>
<name>A0A1I4X1V2_PSUAM</name>
<reference evidence="5 6" key="1">
    <citation type="submission" date="2016-10" db="EMBL/GenBank/DDBJ databases">
        <authorList>
            <person name="de Groot N.N."/>
        </authorList>
    </citation>
    <scope>NUCLEOTIDE SEQUENCE [LARGE SCALE GENOMIC DNA]</scope>
    <source>
        <strain evidence="5 6">CGMCC 4.1877</strain>
    </source>
</reference>
<dbReference type="SMART" id="SM00347">
    <property type="entry name" value="HTH_MARR"/>
    <property type="match status" value="1"/>
</dbReference>
<dbReference type="EMBL" id="FOUY01000010">
    <property type="protein sequence ID" value="SFN19981.1"/>
    <property type="molecule type" value="Genomic_DNA"/>
</dbReference>
<dbReference type="RefSeq" id="WP_093341469.1">
    <property type="nucleotide sequence ID" value="NZ_FOUY01000010.1"/>
</dbReference>
<protein>
    <submittedName>
        <fullName evidence="5">DNA-binding transcriptional regulator, MarR family</fullName>
    </submittedName>
</protein>
<dbReference type="PROSITE" id="PS50995">
    <property type="entry name" value="HTH_MARR_2"/>
    <property type="match status" value="1"/>
</dbReference>
<evidence type="ECO:0000259" key="4">
    <source>
        <dbReference type="PROSITE" id="PS50995"/>
    </source>
</evidence>
<dbReference type="InterPro" id="IPR036390">
    <property type="entry name" value="WH_DNA-bd_sf"/>
</dbReference>
<dbReference type="InterPro" id="IPR036388">
    <property type="entry name" value="WH-like_DNA-bd_sf"/>
</dbReference>
<dbReference type="InterPro" id="IPR011991">
    <property type="entry name" value="ArsR-like_HTH"/>
</dbReference>
<proteinExistence type="predicted"/>
<keyword evidence="1" id="KW-0805">Transcription regulation</keyword>
<dbReference type="PRINTS" id="PR00598">
    <property type="entry name" value="HTHMARR"/>
</dbReference>
<dbReference type="SUPFAM" id="SSF46785">
    <property type="entry name" value="Winged helix' DNA-binding domain"/>
    <property type="match status" value="1"/>
</dbReference>
<accession>A0A1I4X1V2</accession>
<organism evidence="5 6">
    <name type="scientific">Pseudonocardia ammonioxydans</name>
    <dbReference type="NCBI Taxonomy" id="260086"/>
    <lineage>
        <taxon>Bacteria</taxon>
        <taxon>Bacillati</taxon>
        <taxon>Actinomycetota</taxon>
        <taxon>Actinomycetes</taxon>
        <taxon>Pseudonocardiales</taxon>
        <taxon>Pseudonocardiaceae</taxon>
        <taxon>Pseudonocardia</taxon>
    </lineage>
</organism>
<evidence type="ECO:0000313" key="6">
    <source>
        <dbReference type="Proteomes" id="UP000199614"/>
    </source>
</evidence>
<dbReference type="STRING" id="260086.SAMN05216207_10103"/>
<dbReference type="GO" id="GO:0003700">
    <property type="term" value="F:DNA-binding transcription factor activity"/>
    <property type="evidence" value="ECO:0007669"/>
    <property type="project" value="InterPro"/>
</dbReference>
<keyword evidence="2 5" id="KW-0238">DNA-binding</keyword>
<evidence type="ECO:0000256" key="3">
    <source>
        <dbReference type="ARBA" id="ARBA00023163"/>
    </source>
</evidence>
<keyword evidence="6" id="KW-1185">Reference proteome</keyword>
<dbReference type="InterPro" id="IPR023187">
    <property type="entry name" value="Tscrpt_reg_MarR-type_CS"/>
</dbReference>
<dbReference type="InterPro" id="IPR039422">
    <property type="entry name" value="MarR/SlyA-like"/>
</dbReference>
<sequence length="139" mass="15099">MDDDVALTRAVRDLVVAGERYRLAAGRSRQLDPTRLSALGQLFHDGPCTPTGIARNLGVSTASATELLDKLERAGHVRRRAHPTDRRKLLVELTMSGHELVTGAYRDFAERLVPALPATGRPQLLGFLRAAGEALAPRP</sequence>
<gene>
    <name evidence="5" type="ORF">SAMN05216207_10103</name>
</gene>
<dbReference type="InterPro" id="IPR000835">
    <property type="entry name" value="HTH_MarR-typ"/>
</dbReference>
<dbReference type="GO" id="GO:0006950">
    <property type="term" value="P:response to stress"/>
    <property type="evidence" value="ECO:0007669"/>
    <property type="project" value="TreeGrafter"/>
</dbReference>
<evidence type="ECO:0000256" key="1">
    <source>
        <dbReference type="ARBA" id="ARBA00023015"/>
    </source>
</evidence>
<dbReference type="PANTHER" id="PTHR33164">
    <property type="entry name" value="TRANSCRIPTIONAL REGULATOR, MARR FAMILY"/>
    <property type="match status" value="1"/>
</dbReference>
<dbReference type="GO" id="GO:0003677">
    <property type="term" value="F:DNA binding"/>
    <property type="evidence" value="ECO:0007669"/>
    <property type="project" value="UniProtKB-KW"/>
</dbReference>
<evidence type="ECO:0000256" key="2">
    <source>
        <dbReference type="ARBA" id="ARBA00023125"/>
    </source>
</evidence>
<feature type="domain" description="HTH marR-type" evidence="4">
    <location>
        <begin position="1"/>
        <end position="133"/>
    </location>
</feature>
<dbReference type="Proteomes" id="UP000199614">
    <property type="component" value="Unassembled WGS sequence"/>
</dbReference>
<dbReference type="AlphaFoldDB" id="A0A1I4X1V2"/>
<dbReference type="PROSITE" id="PS01117">
    <property type="entry name" value="HTH_MARR_1"/>
    <property type="match status" value="1"/>
</dbReference>